<dbReference type="HOGENOM" id="CLU_3063228_0_0_6"/>
<proteinExistence type="predicted"/>
<gene>
    <name evidence="1" type="ordered locus">Mar181_1085</name>
</gene>
<dbReference type="AlphaFoldDB" id="F6CUM4"/>
<reference evidence="1 2" key="1">
    <citation type="journal article" date="2012" name="Stand. Genomic Sci.">
        <title>Complete genome sequence of Marinomonas posidonica type strain (IVIA-Po-181(T)).</title>
        <authorList>
            <person name="Lucas-Elio P."/>
            <person name="Goodwin L."/>
            <person name="Woyke T."/>
            <person name="Pitluck S."/>
            <person name="Nolan M."/>
            <person name="Kyrpides N.C."/>
            <person name="Detter J.C."/>
            <person name="Copeland A."/>
            <person name="Lu M."/>
            <person name="Bruce D."/>
            <person name="Detter C."/>
            <person name="Tapia R."/>
            <person name="Han S."/>
            <person name="Land M.L."/>
            <person name="Ivanova N."/>
            <person name="Mikhailova N."/>
            <person name="Johnston A.W."/>
            <person name="Sanchez-Amat A."/>
        </authorList>
    </citation>
    <scope>NUCLEOTIDE SEQUENCE [LARGE SCALE GENOMIC DNA]</scope>
    <source>
        <strain evidence="2">CECT 7376 / NCIMB 14433 / IVIA-Po-181</strain>
    </source>
</reference>
<sequence>MPSYTLLNIMRFQDHYTSQIQFGEHNLSNNLNHLASLQTPKYNFYCKLKLYFK</sequence>
<keyword evidence="2" id="KW-1185">Reference proteome</keyword>
<evidence type="ECO:0000313" key="1">
    <source>
        <dbReference type="EMBL" id="AEF54134.1"/>
    </source>
</evidence>
<evidence type="ECO:0000313" key="2">
    <source>
        <dbReference type="Proteomes" id="UP000009230"/>
    </source>
</evidence>
<accession>F6CUM4</accession>
<organism evidence="1 2">
    <name type="scientific">Marinomonas posidonica (strain CECT 7376 / NCIMB 14433 / IVIA-Po-181)</name>
    <dbReference type="NCBI Taxonomy" id="491952"/>
    <lineage>
        <taxon>Bacteria</taxon>
        <taxon>Pseudomonadati</taxon>
        <taxon>Pseudomonadota</taxon>
        <taxon>Gammaproteobacteria</taxon>
        <taxon>Oceanospirillales</taxon>
        <taxon>Oceanospirillaceae</taxon>
        <taxon>Marinomonas</taxon>
    </lineage>
</organism>
<protein>
    <submittedName>
        <fullName evidence="1">Uncharacterized protein</fullName>
    </submittedName>
</protein>
<dbReference type="EMBL" id="CP002771">
    <property type="protein sequence ID" value="AEF54134.1"/>
    <property type="molecule type" value="Genomic_DNA"/>
</dbReference>
<dbReference type="Proteomes" id="UP000009230">
    <property type="component" value="Chromosome"/>
</dbReference>
<dbReference type="KEGG" id="mpc:Mar181_1085"/>
<name>F6CUM4_MARPP</name>